<keyword evidence="3" id="KW-0145">Chemotaxis</keyword>
<comment type="subcellular location">
    <subcellularLocation>
        <location evidence="1">Cell membrane</location>
        <topology evidence="1">Multi-pass membrane protein</topology>
    </subcellularLocation>
</comment>
<comment type="similarity">
    <text evidence="8">Belongs to the methyl-accepting chemotaxis (MCP) protein family.</text>
</comment>
<dbReference type="PROSITE" id="PS50111">
    <property type="entry name" value="CHEMOTAXIS_TRANSDUC_2"/>
    <property type="match status" value="1"/>
</dbReference>
<dbReference type="Gene3D" id="3.30.450.20">
    <property type="entry name" value="PAS domain"/>
    <property type="match status" value="2"/>
</dbReference>
<evidence type="ECO:0000256" key="7">
    <source>
        <dbReference type="ARBA" id="ARBA00023224"/>
    </source>
</evidence>
<gene>
    <name evidence="13" type="ORF">KYD98_01520</name>
</gene>
<proteinExistence type="inferred from homology"/>
<keyword evidence="2" id="KW-1003">Cell membrane</keyword>
<evidence type="ECO:0000256" key="1">
    <source>
        <dbReference type="ARBA" id="ARBA00004651"/>
    </source>
</evidence>
<accession>A0ABS7AJD1</accession>
<dbReference type="Proteomes" id="UP001519921">
    <property type="component" value="Unassembled WGS sequence"/>
</dbReference>
<dbReference type="SMART" id="SM00304">
    <property type="entry name" value="HAMP"/>
    <property type="match status" value="1"/>
</dbReference>
<sequence>MSKIKKQKINFNHFSVKIFIILLATTIFSVGIFGGITYLSTKKSIEKEFNQNVTSLSYSINQNMDSILGGIETQINNLAVNVDFTDLEEKPHYKEFTQLFLNDVKSNNDSFLNVYYATKSNIFVMAPSSEISSDINWSETEWYKGAAESKKFNVSEIYTDTVTGKKTISVAKAVVKNNELVGVIGIDIDLEKLSSKLSNFKVGENGTVSIFDKKGIGIATQTKSLLGTDYFSKLSAWKEIDSNKSGNVKYEVNGVKRIAFYETNEITGWKIVSSIPLVELTNKTTRIAVITGILIIVFAILAIIIATYIYNKFNNSVRDLKNGFKLASQGDFSKRLEVKSKDEFGELSESFNIMVNNVATLLEGVDSSTDKVFQNSSDIEGMAQDASAFVEEVSATMDDIATGATSQTTNIENILNEVVSLSSKIDGINNNARAIETISEEAKNNSKRGRDAVETLNNATEHSKASYENINKQIIDLHNSMQNIGNIIASITAVTEQTNLLALNAAIEAARAGESGRGFAVVADEIRKLAEQSNNSTADIEKILEGMYHSSKQTLEAMDGVSVNFKEQGKASEQVDNVLKDIVKSIFNLNENIDLISKSITDVYNNKNTLEENVTSIASISEETTASTEQVTAAIQELSSNIQNFTNCATDLKDLADNLTTEVSKFKIK</sequence>
<dbReference type="SUPFAM" id="SSF103190">
    <property type="entry name" value="Sensory domain-like"/>
    <property type="match status" value="1"/>
</dbReference>
<dbReference type="RefSeq" id="WP_219777823.1">
    <property type="nucleotide sequence ID" value="NZ_JAHXPT010000001.1"/>
</dbReference>
<dbReference type="Pfam" id="PF00015">
    <property type="entry name" value="MCPsignal"/>
    <property type="match status" value="1"/>
</dbReference>
<dbReference type="PANTHER" id="PTHR32089:SF112">
    <property type="entry name" value="LYSOZYME-LIKE PROTEIN-RELATED"/>
    <property type="match status" value="1"/>
</dbReference>
<organism evidence="13 14">
    <name type="scientific">Clostridium weizhouense</name>
    <dbReference type="NCBI Taxonomy" id="2859781"/>
    <lineage>
        <taxon>Bacteria</taxon>
        <taxon>Bacillati</taxon>
        <taxon>Bacillota</taxon>
        <taxon>Clostridia</taxon>
        <taxon>Eubacteriales</taxon>
        <taxon>Clostridiaceae</taxon>
        <taxon>Clostridium</taxon>
    </lineage>
</organism>
<feature type="domain" description="HAMP" evidence="12">
    <location>
        <begin position="311"/>
        <end position="363"/>
    </location>
</feature>
<keyword evidence="14" id="KW-1185">Reference proteome</keyword>
<keyword evidence="4 10" id="KW-0812">Transmembrane</keyword>
<evidence type="ECO:0000256" key="8">
    <source>
        <dbReference type="ARBA" id="ARBA00029447"/>
    </source>
</evidence>
<feature type="transmembrane region" description="Helical" evidence="10">
    <location>
        <begin position="18"/>
        <end position="39"/>
    </location>
</feature>
<feature type="domain" description="Methyl-accepting transducer" evidence="11">
    <location>
        <begin position="382"/>
        <end position="639"/>
    </location>
</feature>
<evidence type="ECO:0000259" key="12">
    <source>
        <dbReference type="PROSITE" id="PS50885"/>
    </source>
</evidence>
<evidence type="ECO:0000256" key="10">
    <source>
        <dbReference type="SAM" id="Phobius"/>
    </source>
</evidence>
<dbReference type="InterPro" id="IPR004089">
    <property type="entry name" value="MCPsignal_dom"/>
</dbReference>
<evidence type="ECO:0000256" key="6">
    <source>
        <dbReference type="ARBA" id="ARBA00023136"/>
    </source>
</evidence>
<dbReference type="InterPro" id="IPR003660">
    <property type="entry name" value="HAMP_dom"/>
</dbReference>
<evidence type="ECO:0000256" key="3">
    <source>
        <dbReference type="ARBA" id="ARBA00022500"/>
    </source>
</evidence>
<dbReference type="SMART" id="SM00283">
    <property type="entry name" value="MA"/>
    <property type="match status" value="1"/>
</dbReference>
<evidence type="ECO:0000256" key="9">
    <source>
        <dbReference type="PROSITE-ProRule" id="PRU00284"/>
    </source>
</evidence>
<keyword evidence="7 9" id="KW-0807">Transducer</keyword>
<dbReference type="CDD" id="cd12912">
    <property type="entry name" value="PDC2_MCP_like"/>
    <property type="match status" value="1"/>
</dbReference>
<dbReference type="Gene3D" id="1.10.287.950">
    <property type="entry name" value="Methyl-accepting chemotaxis protein"/>
    <property type="match status" value="1"/>
</dbReference>
<name>A0ABS7AJD1_9CLOT</name>
<dbReference type="InterPro" id="IPR033479">
    <property type="entry name" value="dCache_1"/>
</dbReference>
<comment type="caution">
    <text evidence="13">The sequence shown here is derived from an EMBL/GenBank/DDBJ whole genome shotgun (WGS) entry which is preliminary data.</text>
</comment>
<dbReference type="InterPro" id="IPR029151">
    <property type="entry name" value="Sensor-like_sf"/>
</dbReference>
<feature type="transmembrane region" description="Helical" evidence="10">
    <location>
        <begin position="287"/>
        <end position="310"/>
    </location>
</feature>
<evidence type="ECO:0000256" key="5">
    <source>
        <dbReference type="ARBA" id="ARBA00022989"/>
    </source>
</evidence>
<dbReference type="CDD" id="cd06225">
    <property type="entry name" value="HAMP"/>
    <property type="match status" value="1"/>
</dbReference>
<dbReference type="Pfam" id="PF02743">
    <property type="entry name" value="dCache_1"/>
    <property type="match status" value="1"/>
</dbReference>
<dbReference type="Pfam" id="PF00672">
    <property type="entry name" value="HAMP"/>
    <property type="match status" value="1"/>
</dbReference>
<evidence type="ECO:0000256" key="4">
    <source>
        <dbReference type="ARBA" id="ARBA00022692"/>
    </source>
</evidence>
<dbReference type="Gene3D" id="6.10.340.10">
    <property type="match status" value="1"/>
</dbReference>
<keyword evidence="5 10" id="KW-1133">Transmembrane helix</keyword>
<dbReference type="SUPFAM" id="SSF58104">
    <property type="entry name" value="Methyl-accepting chemotaxis protein (MCP) signaling domain"/>
    <property type="match status" value="1"/>
</dbReference>
<reference evidence="13 14" key="1">
    <citation type="submission" date="2021-07" db="EMBL/GenBank/DDBJ databases">
        <title>Clostridium weizhouense sp. nov., an anaerobic bacterium isolated from activated sludge of Petroleum wastewater.</title>
        <authorList>
            <person name="Li Q."/>
        </authorList>
    </citation>
    <scope>NUCLEOTIDE SEQUENCE [LARGE SCALE GENOMIC DNA]</scope>
    <source>
        <strain evidence="13 14">YB-6</strain>
    </source>
</reference>
<evidence type="ECO:0000256" key="2">
    <source>
        <dbReference type="ARBA" id="ARBA00022475"/>
    </source>
</evidence>
<dbReference type="PANTHER" id="PTHR32089">
    <property type="entry name" value="METHYL-ACCEPTING CHEMOTAXIS PROTEIN MCPB"/>
    <property type="match status" value="1"/>
</dbReference>
<dbReference type="EMBL" id="JAHXPT010000001">
    <property type="protein sequence ID" value="MBW6408767.1"/>
    <property type="molecule type" value="Genomic_DNA"/>
</dbReference>
<protein>
    <submittedName>
        <fullName evidence="13">Methyl-accepting chemotaxis protein</fullName>
    </submittedName>
</protein>
<evidence type="ECO:0000313" key="13">
    <source>
        <dbReference type="EMBL" id="MBW6408767.1"/>
    </source>
</evidence>
<evidence type="ECO:0000259" key="11">
    <source>
        <dbReference type="PROSITE" id="PS50111"/>
    </source>
</evidence>
<dbReference type="CDD" id="cd18773">
    <property type="entry name" value="PDC1_HK_sensor"/>
    <property type="match status" value="1"/>
</dbReference>
<evidence type="ECO:0000313" key="14">
    <source>
        <dbReference type="Proteomes" id="UP001519921"/>
    </source>
</evidence>
<keyword evidence="6 10" id="KW-0472">Membrane</keyword>
<dbReference type="PROSITE" id="PS50885">
    <property type="entry name" value="HAMP"/>
    <property type="match status" value="1"/>
</dbReference>